<name>A0A4U1CGX5_9SPHI</name>
<gene>
    <name evidence="1" type="ORF">FA048_14955</name>
</gene>
<keyword evidence="2" id="KW-1185">Reference proteome</keyword>
<reference evidence="1 2" key="1">
    <citation type="submission" date="2019-04" db="EMBL/GenBank/DDBJ databases">
        <title>Pedobacter sp. RP-3-22 sp. nov., isolated from Arctic soil.</title>
        <authorList>
            <person name="Dahal R.H."/>
            <person name="Kim D.-U."/>
        </authorList>
    </citation>
    <scope>NUCLEOTIDE SEQUENCE [LARGE SCALE GENOMIC DNA]</scope>
    <source>
        <strain evidence="1 2">RP-3-22</strain>
    </source>
</reference>
<dbReference type="AlphaFoldDB" id="A0A4U1CGX5"/>
<dbReference type="OrthoDB" id="1164756at2"/>
<evidence type="ECO:0000313" key="1">
    <source>
        <dbReference type="EMBL" id="TKC06511.1"/>
    </source>
</evidence>
<sequence length="117" mass="13556">MEIPFNFVIDQLFPIQIRIKPMFGMFAIYVGDKLVLILRKRDKNPENNGVWIATNKNHHQSLIQDFPILKSITGIMGKIDETKWQLLSSTDEDFEENVIKACELIKKNDPRIGKSIL</sequence>
<organism evidence="1 2">
    <name type="scientific">Pedobacter polaris</name>
    <dbReference type="NCBI Taxonomy" id="2571273"/>
    <lineage>
        <taxon>Bacteria</taxon>
        <taxon>Pseudomonadati</taxon>
        <taxon>Bacteroidota</taxon>
        <taxon>Sphingobacteriia</taxon>
        <taxon>Sphingobacteriales</taxon>
        <taxon>Sphingobacteriaceae</taxon>
        <taxon>Pedobacter</taxon>
    </lineage>
</organism>
<evidence type="ECO:0000313" key="2">
    <source>
        <dbReference type="Proteomes" id="UP000309488"/>
    </source>
</evidence>
<protein>
    <recommendedName>
        <fullName evidence="3">TfoX N-terminal domain-containing protein</fullName>
    </recommendedName>
</protein>
<accession>A0A4U1CGX5</accession>
<proteinExistence type="predicted"/>
<evidence type="ECO:0008006" key="3">
    <source>
        <dbReference type="Google" id="ProtNLM"/>
    </source>
</evidence>
<comment type="caution">
    <text evidence="1">The sequence shown here is derived from an EMBL/GenBank/DDBJ whole genome shotgun (WGS) entry which is preliminary data.</text>
</comment>
<dbReference type="EMBL" id="SWBR01000004">
    <property type="protein sequence ID" value="TKC06511.1"/>
    <property type="molecule type" value="Genomic_DNA"/>
</dbReference>
<dbReference type="Proteomes" id="UP000309488">
    <property type="component" value="Unassembled WGS sequence"/>
</dbReference>
<dbReference type="RefSeq" id="WP_136842546.1">
    <property type="nucleotide sequence ID" value="NZ_SWBR01000004.1"/>
</dbReference>